<dbReference type="EMBL" id="CP063845">
    <property type="protein sequence ID" value="UFP94563.1"/>
    <property type="molecule type" value="Genomic_DNA"/>
</dbReference>
<organism evidence="2 3">
    <name type="scientific">Gloeobacter morelensis MG652769</name>
    <dbReference type="NCBI Taxonomy" id="2781736"/>
    <lineage>
        <taxon>Bacteria</taxon>
        <taxon>Bacillati</taxon>
        <taxon>Cyanobacteriota</taxon>
        <taxon>Cyanophyceae</taxon>
        <taxon>Gloeobacterales</taxon>
        <taxon>Gloeobacteraceae</taxon>
        <taxon>Gloeobacter</taxon>
        <taxon>Gloeobacter morelensis</taxon>
    </lineage>
</organism>
<sequence length="150" mass="16235">MQRKNLASGSPWEPIVGYSRTVRVGRQVWVSGTTATDAAGRVVGEGDAYAQTLQVLKNIEQALLRAGSSLTDVVRTRIYVTDIDQWEAVGRAHGEVFGQIRPASTLVEIRRLIDPVMIVEIEADAWISEDQDGSDGVPGKKPGSSASSRE</sequence>
<dbReference type="SUPFAM" id="SSF55298">
    <property type="entry name" value="YjgF-like"/>
    <property type="match status" value="1"/>
</dbReference>
<dbReference type="InterPro" id="IPR006175">
    <property type="entry name" value="YjgF/YER057c/UK114"/>
</dbReference>
<gene>
    <name evidence="2" type="ORF">ISF26_22970</name>
</gene>
<dbReference type="Pfam" id="PF01042">
    <property type="entry name" value="Ribonuc_L-PSP"/>
    <property type="match status" value="1"/>
</dbReference>
<accession>A0ABY3PLV6</accession>
<dbReference type="InterPro" id="IPR035959">
    <property type="entry name" value="RutC-like_sf"/>
</dbReference>
<evidence type="ECO:0000313" key="2">
    <source>
        <dbReference type="EMBL" id="UFP94563.1"/>
    </source>
</evidence>
<evidence type="ECO:0000313" key="3">
    <source>
        <dbReference type="Proteomes" id="UP001054846"/>
    </source>
</evidence>
<dbReference type="RefSeq" id="WP_230841608.1">
    <property type="nucleotide sequence ID" value="NZ_CP063845.1"/>
</dbReference>
<dbReference type="PANTHER" id="PTHR43857:SF1">
    <property type="entry name" value="YJGH FAMILY PROTEIN"/>
    <property type="match status" value="1"/>
</dbReference>
<dbReference type="Proteomes" id="UP001054846">
    <property type="component" value="Chromosome"/>
</dbReference>
<keyword evidence="3" id="KW-1185">Reference proteome</keyword>
<evidence type="ECO:0000256" key="1">
    <source>
        <dbReference type="SAM" id="MobiDB-lite"/>
    </source>
</evidence>
<dbReference type="Gene3D" id="3.30.1330.40">
    <property type="entry name" value="RutC-like"/>
    <property type="match status" value="1"/>
</dbReference>
<dbReference type="PANTHER" id="PTHR43857">
    <property type="entry name" value="BLR7761 PROTEIN"/>
    <property type="match status" value="1"/>
</dbReference>
<protein>
    <submittedName>
        <fullName evidence="2">RidA family protein</fullName>
    </submittedName>
</protein>
<name>A0ABY3PLV6_9CYAN</name>
<reference evidence="2 3" key="1">
    <citation type="journal article" date="2021" name="Genome Biol. Evol.">
        <title>Complete Genome Sequencing of a Novel Gloeobacter Species from a Waterfall Cave in Mexico.</title>
        <authorList>
            <person name="Saw J.H."/>
            <person name="Cardona T."/>
            <person name="Montejano G."/>
        </authorList>
    </citation>
    <scope>NUCLEOTIDE SEQUENCE [LARGE SCALE GENOMIC DNA]</scope>
    <source>
        <strain evidence="2">MG652769</strain>
    </source>
</reference>
<dbReference type="CDD" id="cd06154">
    <property type="entry name" value="YjgF_YER057c_UK114_like_6"/>
    <property type="match status" value="1"/>
</dbReference>
<proteinExistence type="predicted"/>
<feature type="region of interest" description="Disordered" evidence="1">
    <location>
        <begin position="129"/>
        <end position="150"/>
    </location>
</feature>